<dbReference type="EMBL" id="JADOGI010000216">
    <property type="protein sequence ID" value="MBF8192542.1"/>
    <property type="molecule type" value="Genomic_DNA"/>
</dbReference>
<keyword evidence="4" id="KW-1185">Reference proteome</keyword>
<dbReference type="PANTHER" id="PTHR33744">
    <property type="entry name" value="CARBOHYDRATE DIACID REGULATOR"/>
    <property type="match status" value="1"/>
</dbReference>
<dbReference type="AlphaFoldDB" id="A0A931APB8"/>
<protein>
    <submittedName>
        <fullName evidence="3">PucR family transcriptional regulator</fullName>
    </submittedName>
</protein>
<reference evidence="3" key="1">
    <citation type="submission" date="2020-11" db="EMBL/GenBank/DDBJ databases">
        <title>Whole-genome analyses of Nonomuraea sp. K274.</title>
        <authorList>
            <person name="Veyisoglu A."/>
        </authorList>
    </citation>
    <scope>NUCLEOTIDE SEQUENCE</scope>
    <source>
        <strain evidence="3">K274</strain>
    </source>
</reference>
<dbReference type="RefSeq" id="WP_195901432.1">
    <property type="nucleotide sequence ID" value="NZ_JADOGI010000216.1"/>
</dbReference>
<dbReference type="Gene3D" id="1.10.10.2840">
    <property type="entry name" value="PucR C-terminal helix-turn-helix domain"/>
    <property type="match status" value="1"/>
</dbReference>
<dbReference type="InterPro" id="IPR025736">
    <property type="entry name" value="PucR_C-HTH_dom"/>
</dbReference>
<dbReference type="Proteomes" id="UP000605361">
    <property type="component" value="Unassembled WGS sequence"/>
</dbReference>
<evidence type="ECO:0000259" key="2">
    <source>
        <dbReference type="Pfam" id="PF13556"/>
    </source>
</evidence>
<feature type="domain" description="Purine catabolism PurC-like" evidence="1">
    <location>
        <begin position="7"/>
        <end position="120"/>
    </location>
</feature>
<proteinExistence type="predicted"/>
<comment type="caution">
    <text evidence="3">The sequence shown here is derived from an EMBL/GenBank/DDBJ whole genome shotgun (WGS) entry which is preliminary data.</text>
</comment>
<dbReference type="Pfam" id="PF13556">
    <property type="entry name" value="HTH_30"/>
    <property type="match status" value="1"/>
</dbReference>
<name>A0A931APB8_9ACTN</name>
<organism evidence="3 4">
    <name type="scientific">Nonomuraea cypriaca</name>
    <dbReference type="NCBI Taxonomy" id="1187855"/>
    <lineage>
        <taxon>Bacteria</taxon>
        <taxon>Bacillati</taxon>
        <taxon>Actinomycetota</taxon>
        <taxon>Actinomycetes</taxon>
        <taxon>Streptosporangiales</taxon>
        <taxon>Streptosporangiaceae</taxon>
        <taxon>Nonomuraea</taxon>
    </lineage>
</organism>
<evidence type="ECO:0000259" key="1">
    <source>
        <dbReference type="Pfam" id="PF07905"/>
    </source>
</evidence>
<dbReference type="InterPro" id="IPR042070">
    <property type="entry name" value="PucR_C-HTH_sf"/>
</dbReference>
<evidence type="ECO:0000313" key="3">
    <source>
        <dbReference type="EMBL" id="MBF8192542.1"/>
    </source>
</evidence>
<gene>
    <name evidence="3" type="ORF">ITP53_44055</name>
</gene>
<sequence length="514" mass="54094">MALTVAQVMTLPGMRMRLLSGRAGLTHVVRWAHVSELTDPVPWLRGGELVMTIGLGLPADAEGRRAYVERLSGAGCAGLAFALGESMAAVPEEVLSAADACGLAVLEILTPFIAVAEAVAAWHADERVRGERRVVAAQEGLARAALQSGTPGILRALTEHTGGETLLLDPHGNPGAAAPAGERPWHPRAVDAARNAAGRADDGRSPVRSSGVLDDGIHVVQVQSLGFSGPPTGWLAVRTASPLEWHVRMLTNQAACLLAMELLGVRAGRVKAHAQREALLAAVLDGGLSARQLGELCPVAAPPYEVVAARPGVTIEAAIEALGEVVADPDAEELVFVCPRPGTTLFVLREDGRRRGGDLCGRLGVSGGGCRALTLDELPSAARHATALSASADGYTHVDDLEPWALLRDAFDPDAGRRFSAAVLRPLREHEDRHGGHLVASVRAFLESGENVETAARQLGVHRNTLRRRLAAAERVSGRSLTDPAHRLQLWLAVSLTDLVPPGRVPPAGDRTSE</sequence>
<accession>A0A931APB8</accession>
<dbReference type="InterPro" id="IPR012914">
    <property type="entry name" value="PucR_dom"/>
</dbReference>
<dbReference type="SUPFAM" id="SSF46689">
    <property type="entry name" value="Homeodomain-like"/>
    <property type="match status" value="1"/>
</dbReference>
<dbReference type="PANTHER" id="PTHR33744:SF7">
    <property type="entry name" value="PUCR FAMILY TRANSCRIPTIONAL REGULATOR"/>
    <property type="match status" value="1"/>
</dbReference>
<evidence type="ECO:0000313" key="4">
    <source>
        <dbReference type="Proteomes" id="UP000605361"/>
    </source>
</evidence>
<dbReference type="InterPro" id="IPR051448">
    <property type="entry name" value="CdaR-like_regulators"/>
</dbReference>
<feature type="domain" description="PucR C-terminal helix-turn-helix" evidence="2">
    <location>
        <begin position="438"/>
        <end position="494"/>
    </location>
</feature>
<dbReference type="InterPro" id="IPR009057">
    <property type="entry name" value="Homeodomain-like_sf"/>
</dbReference>
<dbReference type="Pfam" id="PF07905">
    <property type="entry name" value="PucR"/>
    <property type="match status" value="1"/>
</dbReference>